<name>A0A1Y3CFG0_9GAMM</name>
<dbReference type="CDD" id="cd00736">
    <property type="entry name" value="lambda_lys-like"/>
    <property type="match status" value="1"/>
</dbReference>
<dbReference type="InterPro" id="IPR023346">
    <property type="entry name" value="Lysozyme-like_dom_sf"/>
</dbReference>
<dbReference type="SUPFAM" id="SSF53955">
    <property type="entry name" value="Lysozyme-like"/>
    <property type="match status" value="1"/>
</dbReference>
<gene>
    <name evidence="1" type="ORF">B9T28_06475</name>
</gene>
<proteinExistence type="predicted"/>
<comment type="caution">
    <text evidence="1">The sequence shown here is derived from an EMBL/GenBank/DDBJ whole genome shotgun (WGS) entry which is preliminary data.</text>
</comment>
<organism evidence="1 2">
    <name type="scientific">Acinetobacter silvestris</name>
    <dbReference type="NCBI Taxonomy" id="1977882"/>
    <lineage>
        <taxon>Bacteria</taxon>
        <taxon>Pseudomonadati</taxon>
        <taxon>Pseudomonadota</taxon>
        <taxon>Gammaproteobacteria</taxon>
        <taxon>Moraxellales</taxon>
        <taxon>Moraxellaceae</taxon>
        <taxon>Acinetobacter</taxon>
    </lineage>
</organism>
<dbReference type="Proteomes" id="UP000242765">
    <property type="component" value="Unassembled WGS sequence"/>
</dbReference>
<evidence type="ECO:0000313" key="1">
    <source>
        <dbReference type="EMBL" id="OTG65841.1"/>
    </source>
</evidence>
<reference evidence="1 2" key="1">
    <citation type="submission" date="2017-04" db="EMBL/GenBank/DDBJ databases">
        <title>High diversity of culturable Acinetobacter species in natural soil and water ecosystems.</title>
        <authorList>
            <person name="Nemec A."/>
            <person name="Radolfova-Krizova L."/>
        </authorList>
    </citation>
    <scope>NUCLEOTIDE SEQUENCE [LARGE SCALE GENOMIC DNA]</scope>
    <source>
        <strain evidence="1 2">ANC 4999</strain>
    </source>
</reference>
<dbReference type="STRING" id="1977882.B9T28_06475"/>
<accession>A0A1Y3CFG0</accession>
<dbReference type="EMBL" id="NEGB01000003">
    <property type="protein sequence ID" value="OTG65841.1"/>
    <property type="molecule type" value="Genomic_DNA"/>
</dbReference>
<dbReference type="Gene3D" id="1.10.530.10">
    <property type="match status" value="1"/>
</dbReference>
<dbReference type="RefSeq" id="WP_086203142.1">
    <property type="nucleotide sequence ID" value="NZ_NEGB01000003.1"/>
</dbReference>
<sequence>MTTLAELQRALENPNARKMLNLIAASEGVKHGYNTLFGNQQFNNLGAHPNIRKEFTQTDGRKNYTTAAGRYQFLNDTWAGLRNQYGFRDFSPQNQDLGAIALISGRGALNDVLKGDYRSAILKLGPEWASLPSSTYKQGKRSWDFVNKQLGRDVGGARQTQQSKQQFSPNFIDLKSVGIQQQNKEYQPQMVDLEAVGIGNSKQNNSFQPELIDLKSVGIG</sequence>
<evidence type="ECO:0000313" key="2">
    <source>
        <dbReference type="Proteomes" id="UP000242765"/>
    </source>
</evidence>
<protein>
    <submittedName>
        <fullName evidence="1">Lysozyme</fullName>
    </submittedName>
</protein>
<dbReference type="OrthoDB" id="8660079at2"/>
<keyword evidence="2" id="KW-1185">Reference proteome</keyword>
<dbReference type="AlphaFoldDB" id="A0A1Y3CFG0"/>